<dbReference type="PANTHER" id="PTHR43859">
    <property type="entry name" value="ACYL-ACTIVATING ENZYME"/>
    <property type="match status" value="1"/>
</dbReference>
<keyword evidence="5" id="KW-0067">ATP-binding</keyword>
<comment type="caution">
    <text evidence="8">The sequence shown here is derived from an EMBL/GenBank/DDBJ whole genome shotgun (WGS) entry which is preliminary data.</text>
</comment>
<dbReference type="InterPro" id="IPR042099">
    <property type="entry name" value="ANL_N_sf"/>
</dbReference>
<evidence type="ECO:0000256" key="4">
    <source>
        <dbReference type="ARBA" id="ARBA00022741"/>
    </source>
</evidence>
<protein>
    <recommendedName>
        <fullName evidence="10">Acyl-activating enzyme 1, peroxisomal</fullName>
    </recommendedName>
</protein>
<evidence type="ECO:0000313" key="8">
    <source>
        <dbReference type="EMBL" id="KAK7406904.1"/>
    </source>
</evidence>
<dbReference type="Gene3D" id="3.40.50.12780">
    <property type="entry name" value="N-terminal domain of ligase-like"/>
    <property type="match status" value="1"/>
</dbReference>
<evidence type="ECO:0000313" key="9">
    <source>
        <dbReference type="Proteomes" id="UP001386955"/>
    </source>
</evidence>
<comment type="subcellular location">
    <subcellularLocation>
        <location evidence="1">Cytoplasm</location>
        <location evidence="1">Cytosol</location>
    </subcellularLocation>
</comment>
<dbReference type="EMBL" id="JAYMYS010000002">
    <property type="protein sequence ID" value="KAK7406904.1"/>
    <property type="molecule type" value="Genomic_DNA"/>
</dbReference>
<dbReference type="GO" id="GO:0005829">
    <property type="term" value="C:cytosol"/>
    <property type="evidence" value="ECO:0007669"/>
    <property type="project" value="UniProtKB-SubCell"/>
</dbReference>
<dbReference type="SUPFAM" id="SSF56801">
    <property type="entry name" value="Acetyl-CoA synthetase-like"/>
    <property type="match status" value="1"/>
</dbReference>
<dbReference type="Proteomes" id="UP001386955">
    <property type="component" value="Unassembled WGS sequence"/>
</dbReference>
<comment type="similarity">
    <text evidence="2">Belongs to the ATP-dependent AMP-binding enzyme family.</text>
</comment>
<dbReference type="Pfam" id="PF13193">
    <property type="entry name" value="AMP-binding_C"/>
    <property type="match status" value="1"/>
</dbReference>
<keyword evidence="3" id="KW-0436">Ligase</keyword>
<feature type="domain" description="AMP-dependent synthetase/ligase" evidence="6">
    <location>
        <begin position="52"/>
        <end position="435"/>
    </location>
</feature>
<dbReference type="InterPro" id="IPR045851">
    <property type="entry name" value="AMP-bd_C_sf"/>
</dbReference>
<gene>
    <name evidence="8" type="ORF">VNO78_08540</name>
</gene>
<evidence type="ECO:0000259" key="7">
    <source>
        <dbReference type="Pfam" id="PF13193"/>
    </source>
</evidence>
<evidence type="ECO:0000256" key="2">
    <source>
        <dbReference type="ARBA" id="ARBA00006432"/>
    </source>
</evidence>
<dbReference type="Pfam" id="PF00501">
    <property type="entry name" value="AMP-binding"/>
    <property type="match status" value="1"/>
</dbReference>
<dbReference type="Gene3D" id="3.30.300.30">
    <property type="match status" value="1"/>
</dbReference>
<dbReference type="AlphaFoldDB" id="A0AAN9SY56"/>
<dbReference type="GO" id="GO:0005524">
    <property type="term" value="F:ATP binding"/>
    <property type="evidence" value="ECO:0007669"/>
    <property type="project" value="UniProtKB-KW"/>
</dbReference>
<reference evidence="8 9" key="1">
    <citation type="submission" date="2024-01" db="EMBL/GenBank/DDBJ databases">
        <title>The genomes of 5 underutilized Papilionoideae crops provide insights into root nodulation and disease resistanc.</title>
        <authorList>
            <person name="Jiang F."/>
        </authorList>
    </citation>
    <scope>NUCLEOTIDE SEQUENCE [LARGE SCALE GENOMIC DNA]</scope>
    <source>
        <strain evidence="8">DUOXIRENSHENG_FW03</strain>
        <tissue evidence="8">Leaves</tissue>
    </source>
</reference>
<organism evidence="8 9">
    <name type="scientific">Psophocarpus tetragonolobus</name>
    <name type="common">Winged bean</name>
    <name type="synonym">Dolichos tetragonolobus</name>
    <dbReference type="NCBI Taxonomy" id="3891"/>
    <lineage>
        <taxon>Eukaryota</taxon>
        <taxon>Viridiplantae</taxon>
        <taxon>Streptophyta</taxon>
        <taxon>Embryophyta</taxon>
        <taxon>Tracheophyta</taxon>
        <taxon>Spermatophyta</taxon>
        <taxon>Magnoliopsida</taxon>
        <taxon>eudicotyledons</taxon>
        <taxon>Gunneridae</taxon>
        <taxon>Pentapetalae</taxon>
        <taxon>rosids</taxon>
        <taxon>fabids</taxon>
        <taxon>Fabales</taxon>
        <taxon>Fabaceae</taxon>
        <taxon>Papilionoideae</taxon>
        <taxon>50 kb inversion clade</taxon>
        <taxon>NPAAA clade</taxon>
        <taxon>indigoferoid/millettioid clade</taxon>
        <taxon>Phaseoleae</taxon>
        <taxon>Psophocarpus</taxon>
    </lineage>
</organism>
<dbReference type="CDD" id="cd12118">
    <property type="entry name" value="ttLC_FACS_AEE21_like"/>
    <property type="match status" value="1"/>
</dbReference>
<proteinExistence type="inferred from homology"/>
<keyword evidence="9" id="KW-1185">Reference proteome</keyword>
<dbReference type="PANTHER" id="PTHR43859:SF11">
    <property type="entry name" value="4-COUMARATE--COA LIGASE"/>
    <property type="match status" value="1"/>
</dbReference>
<evidence type="ECO:0000256" key="3">
    <source>
        <dbReference type="ARBA" id="ARBA00022598"/>
    </source>
</evidence>
<name>A0AAN9SY56_PSOTE</name>
<evidence type="ECO:0000259" key="6">
    <source>
        <dbReference type="Pfam" id="PF00501"/>
    </source>
</evidence>
<accession>A0AAN9SY56</accession>
<dbReference type="GO" id="GO:0016874">
    <property type="term" value="F:ligase activity"/>
    <property type="evidence" value="ECO:0007669"/>
    <property type="project" value="UniProtKB-KW"/>
</dbReference>
<dbReference type="InterPro" id="IPR025110">
    <property type="entry name" value="AMP-bd_C"/>
</dbReference>
<feature type="domain" description="AMP-binding enzyme C-terminal" evidence="7">
    <location>
        <begin position="485"/>
        <end position="559"/>
    </location>
</feature>
<keyword evidence="4" id="KW-0547">Nucleotide-binding</keyword>
<evidence type="ECO:0000256" key="1">
    <source>
        <dbReference type="ARBA" id="ARBA00004514"/>
    </source>
</evidence>
<sequence>MLIPLINLCLCQELSQSHAFDTLYTINLMERRLLVQCSMDTAPLSPSPLSFLEAAATTYGDHVSIIYNHNVRFSWSQTYQRCVNLASTLVNLGISRNDIVAALAPNIPALYELHFGVPMAGGVLCALNTQLDATTLTLILEQIEPCKIMFVDYQLIDSALKACEILSQRKCKAPLIVLIPHYDQEASFLVKDVPPGTLNYNELIAIGQKDFETLKPSNERNPISVNYTSGSTGILPKGAVYSHRGAYLNSLAAIARFEMKRMPVFLWTVDMFRCNGWCFTWGMAAIGGTNICMRNVSAKAIFDAIHLYKVTHFCGAPTLLDMIAYASHSDQMPLSHRVNVTVAGVLPPFHVLNKVSQLGFDVNIGYGMTETLGPVIVRPWNPNLDGEHTKLNYGVLEFMQDVDVKDPETFESTPRDGKTIGEIMFKGNALMLGYLKNSQATGKALKGGWYRTGDLGVREPNGSITMKDRAKDIIYCKGKLVSSLEVEAVLLNHPKVLKAAVVGIDDECLEESPYAIVKLKDGYSATVEDIIKFCEDHLATHMVPRSVEFGDLPVNSTGKVQKFRIREKIKSNEWYNSMN</sequence>
<evidence type="ECO:0000256" key="5">
    <source>
        <dbReference type="ARBA" id="ARBA00022840"/>
    </source>
</evidence>
<evidence type="ECO:0008006" key="10">
    <source>
        <dbReference type="Google" id="ProtNLM"/>
    </source>
</evidence>
<dbReference type="InterPro" id="IPR000873">
    <property type="entry name" value="AMP-dep_synth/lig_dom"/>
</dbReference>